<dbReference type="Pfam" id="PF14559">
    <property type="entry name" value="TPR_19"/>
    <property type="match status" value="1"/>
</dbReference>
<dbReference type="Gene3D" id="3.30.70.1230">
    <property type="entry name" value="Nucleotide cyclase"/>
    <property type="match status" value="1"/>
</dbReference>
<dbReference type="InterPro" id="IPR050697">
    <property type="entry name" value="Adenylyl/Guanylyl_Cyclase_3/4"/>
</dbReference>
<dbReference type="SMART" id="SM00028">
    <property type="entry name" value="TPR"/>
    <property type="match status" value="4"/>
</dbReference>
<gene>
    <name evidence="2" type="primary">cya_3</name>
    <name evidence="2" type="ORF">OCH7691_01948</name>
</gene>
<dbReference type="GO" id="GO:0035556">
    <property type="term" value="P:intracellular signal transduction"/>
    <property type="evidence" value="ECO:0007669"/>
    <property type="project" value="InterPro"/>
</dbReference>
<name>A0A1Y5SQE9_9PROT</name>
<dbReference type="GO" id="GO:0006171">
    <property type="term" value="P:cAMP biosynthetic process"/>
    <property type="evidence" value="ECO:0007669"/>
    <property type="project" value="TreeGrafter"/>
</dbReference>
<dbReference type="Gene3D" id="3.40.50.10070">
    <property type="entry name" value="TolB, N-terminal domain"/>
    <property type="match status" value="1"/>
</dbReference>
<dbReference type="SUPFAM" id="SSF48452">
    <property type="entry name" value="TPR-like"/>
    <property type="match status" value="1"/>
</dbReference>
<evidence type="ECO:0000259" key="1">
    <source>
        <dbReference type="PROSITE" id="PS50125"/>
    </source>
</evidence>
<reference evidence="2 3" key="1">
    <citation type="submission" date="2017-03" db="EMBL/GenBank/DDBJ databases">
        <authorList>
            <person name="Afonso C.L."/>
            <person name="Miller P.J."/>
            <person name="Scott M.A."/>
            <person name="Spackman E."/>
            <person name="Goraichik I."/>
            <person name="Dimitrov K.M."/>
            <person name="Suarez D.L."/>
            <person name="Swayne D.E."/>
        </authorList>
    </citation>
    <scope>NUCLEOTIDE SEQUENCE [LARGE SCALE GENOMIC DNA]</scope>
    <source>
        <strain evidence="2 3">CECT 7691</strain>
    </source>
</reference>
<dbReference type="InterPro" id="IPR001054">
    <property type="entry name" value="A/G_cyclase"/>
</dbReference>
<dbReference type="InParanoid" id="A0A1Y5SQE9"/>
<dbReference type="EMBL" id="FWFR01000001">
    <property type="protein sequence ID" value="SLN45377.1"/>
    <property type="molecule type" value="Genomic_DNA"/>
</dbReference>
<dbReference type="SUPFAM" id="SSF55073">
    <property type="entry name" value="Nucleotide cyclase"/>
    <property type="match status" value="1"/>
</dbReference>
<dbReference type="GO" id="GO:0004016">
    <property type="term" value="F:adenylate cyclase activity"/>
    <property type="evidence" value="ECO:0007669"/>
    <property type="project" value="UniProtKB-EC"/>
</dbReference>
<dbReference type="RefSeq" id="WP_085883164.1">
    <property type="nucleotide sequence ID" value="NZ_FWFR01000001.1"/>
</dbReference>
<dbReference type="Pfam" id="PF13432">
    <property type="entry name" value="TPR_16"/>
    <property type="match status" value="1"/>
</dbReference>
<keyword evidence="3" id="KW-1185">Reference proteome</keyword>
<dbReference type="InterPro" id="IPR011990">
    <property type="entry name" value="TPR-like_helical_dom_sf"/>
</dbReference>
<dbReference type="Proteomes" id="UP000193200">
    <property type="component" value="Unassembled WGS sequence"/>
</dbReference>
<dbReference type="Pfam" id="PF00211">
    <property type="entry name" value="Guanylate_cyc"/>
    <property type="match status" value="1"/>
</dbReference>
<dbReference type="AlphaFoldDB" id="A0A1Y5SQE9"/>
<evidence type="ECO:0000313" key="3">
    <source>
        <dbReference type="Proteomes" id="UP000193200"/>
    </source>
</evidence>
<dbReference type="InterPro" id="IPR019734">
    <property type="entry name" value="TPR_rpt"/>
</dbReference>
<dbReference type="Gene3D" id="1.25.40.10">
    <property type="entry name" value="Tetratricopeptide repeat domain"/>
    <property type="match status" value="2"/>
</dbReference>
<dbReference type="SMART" id="SM00044">
    <property type="entry name" value="CYCc"/>
    <property type="match status" value="1"/>
</dbReference>
<dbReference type="InterPro" id="IPR029787">
    <property type="entry name" value="Nucleotide_cyclase"/>
</dbReference>
<proteinExistence type="predicted"/>
<dbReference type="PANTHER" id="PTHR43081">
    <property type="entry name" value="ADENYLATE CYCLASE, TERMINAL-DIFFERENTIATION SPECIFIC-RELATED"/>
    <property type="match status" value="1"/>
</dbReference>
<protein>
    <submittedName>
        <fullName evidence="2">Adenylate cyclase</fullName>
        <ecNumber evidence="2">4.6.1.1</ecNumber>
    </submittedName>
</protein>
<evidence type="ECO:0000313" key="2">
    <source>
        <dbReference type="EMBL" id="SLN45377.1"/>
    </source>
</evidence>
<keyword evidence="2" id="KW-0456">Lyase</keyword>
<dbReference type="OrthoDB" id="54411at2"/>
<sequence>MATARVARRLAAILAADVVGYSRLVRADEEATLAALGDLRNGIIDPVITGHDGRIFKLMGDGLLAVFPSVVEAVRAAVEIQQALAERCAPGTATAPIRFRVGVNLGDVVVDGDDLQGDGVNVASRLEGIAEPGGICISDSVHEQIRDRSGLVFADLGDRMLKNFDRPVRAWRWARDGAAAPAAAATAAAAPLPQSERPSIAVLPFTNMSGDPDQDYFADGMVDEIITGLARLRWLTVIARNSSFAYKGKSSDIRLVGRELAVRYVVEGSVRKSGNNVRISAQLIEAESGGHLWADRFSGALDDVFDLQDRITAGVVAAIEPSVRQAEIERAKRKRPDNLDAYDLYLRGLEQSYIFTPASRDAGLSLLEQAIALDPGYAEAHGVAAFCLQQRYLWGGRAPADRLAALEHAEAVAAARTDDSTALALAALAFSALGQRHESALVMVERALERNPSSAIAHNVGALVNMILGRPDTSAEHARLSLRLSPFDPLRHIPESALAAAHLASGEHDAALACARRALEANPVFSPGLTTLALCLVRLGRAEEARATVRRLLEIAPDTRLATLQERYLFANGLGVERVVADLRLAGLPD</sequence>
<feature type="domain" description="Guanylate cyclase" evidence="1">
    <location>
        <begin position="12"/>
        <end position="127"/>
    </location>
</feature>
<accession>A0A1Y5SQE9</accession>
<dbReference type="PROSITE" id="PS50125">
    <property type="entry name" value="GUANYLATE_CYCLASE_2"/>
    <property type="match status" value="1"/>
</dbReference>
<dbReference type="PANTHER" id="PTHR43081:SF19">
    <property type="entry name" value="PH-SENSITIVE ADENYLATE CYCLASE RV1264"/>
    <property type="match status" value="1"/>
</dbReference>
<dbReference type="EC" id="4.6.1.1" evidence="2"/>
<organism evidence="2 3">
    <name type="scientific">Oceanibacterium hippocampi</name>
    <dbReference type="NCBI Taxonomy" id="745714"/>
    <lineage>
        <taxon>Bacteria</taxon>
        <taxon>Pseudomonadati</taxon>
        <taxon>Pseudomonadota</taxon>
        <taxon>Alphaproteobacteria</taxon>
        <taxon>Sneathiellales</taxon>
        <taxon>Sneathiellaceae</taxon>
        <taxon>Oceanibacterium</taxon>
    </lineage>
</organism>
<dbReference type="CDD" id="cd07302">
    <property type="entry name" value="CHD"/>
    <property type="match status" value="1"/>
</dbReference>